<reference evidence="2" key="1">
    <citation type="submission" date="2023-01" db="EMBL/GenBank/DDBJ databases">
        <title>Genome assembly of the deep-sea coral Lophelia pertusa.</title>
        <authorList>
            <person name="Herrera S."/>
            <person name="Cordes E."/>
        </authorList>
    </citation>
    <scope>NUCLEOTIDE SEQUENCE</scope>
    <source>
        <strain evidence="2">USNM1676648</strain>
        <tissue evidence="2">Polyp</tissue>
    </source>
</reference>
<dbReference type="Gene3D" id="1.10.287.110">
    <property type="entry name" value="DnaJ domain"/>
    <property type="match status" value="1"/>
</dbReference>
<proteinExistence type="predicted"/>
<dbReference type="SMART" id="SM00748">
    <property type="entry name" value="HEPN"/>
    <property type="match status" value="1"/>
</dbReference>
<dbReference type="Pfam" id="PF05168">
    <property type="entry name" value="HEPN"/>
    <property type="match status" value="1"/>
</dbReference>
<dbReference type="Proteomes" id="UP001163046">
    <property type="component" value="Unassembled WGS sequence"/>
</dbReference>
<evidence type="ECO:0000313" key="2">
    <source>
        <dbReference type="EMBL" id="KAJ7360288.1"/>
    </source>
</evidence>
<gene>
    <name evidence="2" type="ORF">OS493_016918</name>
</gene>
<evidence type="ECO:0000313" key="3">
    <source>
        <dbReference type="Proteomes" id="UP001163046"/>
    </source>
</evidence>
<feature type="domain" description="HEPN" evidence="1">
    <location>
        <begin position="172"/>
        <end position="284"/>
    </location>
</feature>
<dbReference type="SUPFAM" id="SSF46565">
    <property type="entry name" value="Chaperone J-domain"/>
    <property type="match status" value="1"/>
</dbReference>
<dbReference type="AlphaFoldDB" id="A0A9W9YNM5"/>
<name>A0A9W9YNM5_9CNID</name>
<protein>
    <recommendedName>
        <fullName evidence="1">HEPN domain-containing protein</fullName>
    </recommendedName>
</protein>
<dbReference type="PANTHER" id="PTHR46919">
    <property type="entry name" value="ZINC FINGER, C3HC4 TYPE (RING FINGER) FAMILY PROTEIN"/>
    <property type="match status" value="1"/>
</dbReference>
<accession>A0A9W9YNM5</accession>
<evidence type="ECO:0000259" key="1">
    <source>
        <dbReference type="PROSITE" id="PS50910"/>
    </source>
</evidence>
<dbReference type="InterPro" id="IPR007842">
    <property type="entry name" value="HEPN_dom"/>
</dbReference>
<dbReference type="EMBL" id="MU827310">
    <property type="protein sequence ID" value="KAJ7360288.1"/>
    <property type="molecule type" value="Genomic_DNA"/>
</dbReference>
<dbReference type="PANTHER" id="PTHR46919:SF2">
    <property type="entry name" value="SACSIN"/>
    <property type="match status" value="1"/>
</dbReference>
<dbReference type="OrthoDB" id="10004892at2759"/>
<keyword evidence="3" id="KW-1185">Reference proteome</keyword>
<comment type="caution">
    <text evidence="2">The sequence shown here is derived from an EMBL/GenBank/DDBJ whole genome shotgun (WGS) entry which is preliminary data.</text>
</comment>
<sequence>MYKINIGNDKEPVVVNHADLFKFHRIQDMSNDKQTECSRSENGQLMLNEITDLLEDAWRKLPEDKRRQIVKRLYLRWHPDKNLGNETFCTEAFQHIQNEISRLGSSYDDFFASWGARAREHCSQREEYKERFSQQYGSWGCSSGPTSWQNVPPSFCQGNSQPGEARRWFRQAEADLAAGANELQSFSRPSYEWACFKCHQAAEKALKAAQYRVDANNKTNVHNLVANCSSLGDPELTELAGQLESLVGDSTRMRYPSRICYPQIPHDVYTAQMAQEALEIAKKIIERVRGRVT</sequence>
<organism evidence="2 3">
    <name type="scientific">Desmophyllum pertusum</name>
    <dbReference type="NCBI Taxonomy" id="174260"/>
    <lineage>
        <taxon>Eukaryota</taxon>
        <taxon>Metazoa</taxon>
        <taxon>Cnidaria</taxon>
        <taxon>Anthozoa</taxon>
        <taxon>Hexacorallia</taxon>
        <taxon>Scleractinia</taxon>
        <taxon>Caryophylliina</taxon>
        <taxon>Caryophylliidae</taxon>
        <taxon>Desmophyllum</taxon>
    </lineage>
</organism>
<dbReference type="Gene3D" id="1.20.120.330">
    <property type="entry name" value="Nucleotidyltransferases domain 2"/>
    <property type="match status" value="1"/>
</dbReference>
<dbReference type="PROSITE" id="PS50910">
    <property type="entry name" value="HEPN"/>
    <property type="match status" value="1"/>
</dbReference>
<dbReference type="InterPro" id="IPR036869">
    <property type="entry name" value="J_dom_sf"/>
</dbReference>
<dbReference type="SUPFAM" id="SSF81593">
    <property type="entry name" value="Nucleotidyltransferase substrate binding subunit/domain"/>
    <property type="match status" value="1"/>
</dbReference>